<protein>
    <submittedName>
        <fullName evidence="1">Histidine kinase</fullName>
    </submittedName>
</protein>
<keyword evidence="1" id="KW-0418">Kinase</keyword>
<dbReference type="GO" id="GO:0016301">
    <property type="term" value="F:kinase activity"/>
    <property type="evidence" value="ECO:0007669"/>
    <property type="project" value="UniProtKB-KW"/>
</dbReference>
<organism evidence="1 2">
    <name type="scientific">Natrinema soli</name>
    <dbReference type="NCBI Taxonomy" id="1930624"/>
    <lineage>
        <taxon>Archaea</taxon>
        <taxon>Methanobacteriati</taxon>
        <taxon>Methanobacteriota</taxon>
        <taxon>Stenosarchaea group</taxon>
        <taxon>Halobacteria</taxon>
        <taxon>Halobacteriales</taxon>
        <taxon>Natrialbaceae</taxon>
        <taxon>Natrinema</taxon>
    </lineage>
</organism>
<accession>A0ABD5STU3</accession>
<dbReference type="EMBL" id="JBHSWV010000546">
    <property type="protein sequence ID" value="MFC6768398.1"/>
    <property type="molecule type" value="Genomic_DNA"/>
</dbReference>
<evidence type="ECO:0000313" key="2">
    <source>
        <dbReference type="Proteomes" id="UP001596383"/>
    </source>
</evidence>
<feature type="non-terminal residue" evidence="1">
    <location>
        <position position="84"/>
    </location>
</feature>
<keyword evidence="2" id="KW-1185">Reference proteome</keyword>
<keyword evidence="1" id="KW-0808">Transferase</keyword>
<reference evidence="1 2" key="1">
    <citation type="journal article" date="2019" name="Int. J. Syst. Evol. Microbiol.">
        <title>The Global Catalogue of Microorganisms (GCM) 10K type strain sequencing project: providing services to taxonomists for standard genome sequencing and annotation.</title>
        <authorList>
            <consortium name="The Broad Institute Genomics Platform"/>
            <consortium name="The Broad Institute Genome Sequencing Center for Infectious Disease"/>
            <person name="Wu L."/>
            <person name="Ma J."/>
        </authorList>
    </citation>
    <scope>NUCLEOTIDE SEQUENCE [LARGE SCALE GENOMIC DNA]</scope>
    <source>
        <strain evidence="1 2">LMG 29247</strain>
    </source>
</reference>
<comment type="caution">
    <text evidence="1">The sequence shown here is derived from an EMBL/GenBank/DDBJ whole genome shotgun (WGS) entry which is preliminary data.</text>
</comment>
<evidence type="ECO:0000313" key="1">
    <source>
        <dbReference type="EMBL" id="MFC6768398.1"/>
    </source>
</evidence>
<sequence length="84" mass="8960">MTETGHLVVLVGDEPPMGELAVEFEVVTVRERTRAIDRVETAAVSCVVVDGREDDRLETVAAVHEAAPSVPILYVTATPDGTAE</sequence>
<gene>
    <name evidence="1" type="ORF">ACFQE6_26355</name>
</gene>
<proteinExistence type="predicted"/>
<dbReference type="AlphaFoldDB" id="A0ABD5STU3"/>
<dbReference type="Proteomes" id="UP001596383">
    <property type="component" value="Unassembled WGS sequence"/>
</dbReference>
<name>A0ABD5STU3_9EURY</name>